<keyword evidence="3 6" id="KW-1133">Transmembrane helix</keyword>
<feature type="transmembrane region" description="Helical" evidence="6">
    <location>
        <begin position="506"/>
        <end position="524"/>
    </location>
</feature>
<dbReference type="PROSITE" id="PS50850">
    <property type="entry name" value="MFS"/>
    <property type="match status" value="1"/>
</dbReference>
<gene>
    <name evidence="8" type="ORF">AMATHDRAFT_148324</name>
</gene>
<sequence>MSDSLTSPKYSTSFDALPAKPATLRTSVVRPSPPQAKKDWRFWGVFLALMAASFASAIEFVSVSTALPDITHELHGYQFVWVGSAYILAATAFLPLSGDLSQVFGRRPIMLASLFFFILGSILCGAATSMNFLITGRAVQGLGGGGIIALTEIIVSDMVALRERGTYRGIILVAWAVASFIAPIIGGSLAEKGEWRWLFYLNIFTSGLAAVLVIYFLRLKTPEGTIRERLKRIDWLGNALVIASTTSCVIALTWGGVQYPWSSARVLTPLIVGFFGLACFFIYEMKFAAYPIVPFTLMSTLTGLSGYIQTFLGAVLMLAVVYYTPVYFQGCKGASPIAAGVDLFGLAFIIAPVCVVAGVSVAVTKRYRPQLWLGWCIMIVGSYLFSTLKPESSRASALGFEIVTGIGLGIVYSVTFFPVLAPLPVKENAHALALFTFIRSFGQIWGVTIGSTIIQGYLATHLPPEFVAQFPQGTEIAYSTIPLINKLEPVLAAQIRTAFAGGLKRFWEVMTGIGGAGLVVSLAMKHLTLHTMKDEDWGIEQQPSAHSDERRGCAKEEVDVKVEQLEP</sequence>
<dbReference type="STRING" id="703135.A0A2A9NN75"/>
<dbReference type="PANTHER" id="PTHR23501">
    <property type="entry name" value="MAJOR FACILITATOR SUPERFAMILY"/>
    <property type="match status" value="1"/>
</dbReference>
<dbReference type="Pfam" id="PF07690">
    <property type="entry name" value="MFS_1"/>
    <property type="match status" value="1"/>
</dbReference>
<evidence type="ECO:0000256" key="4">
    <source>
        <dbReference type="ARBA" id="ARBA00023136"/>
    </source>
</evidence>
<feature type="transmembrane region" description="Helical" evidence="6">
    <location>
        <begin position="263"/>
        <end position="283"/>
    </location>
</feature>
<dbReference type="SUPFAM" id="SSF103473">
    <property type="entry name" value="MFS general substrate transporter"/>
    <property type="match status" value="1"/>
</dbReference>
<keyword evidence="9" id="KW-1185">Reference proteome</keyword>
<feature type="transmembrane region" description="Helical" evidence="6">
    <location>
        <begin position="371"/>
        <end position="388"/>
    </location>
</feature>
<protein>
    <recommendedName>
        <fullName evidence="7">Major facilitator superfamily (MFS) profile domain-containing protein</fullName>
    </recommendedName>
</protein>
<feature type="transmembrane region" description="Helical" evidence="6">
    <location>
        <begin position="138"/>
        <end position="155"/>
    </location>
</feature>
<feature type="transmembrane region" description="Helical" evidence="6">
    <location>
        <begin position="40"/>
        <end position="58"/>
    </location>
</feature>
<dbReference type="GO" id="GO:0022857">
    <property type="term" value="F:transmembrane transporter activity"/>
    <property type="evidence" value="ECO:0007669"/>
    <property type="project" value="InterPro"/>
</dbReference>
<evidence type="ECO:0000259" key="7">
    <source>
        <dbReference type="PROSITE" id="PS50850"/>
    </source>
</evidence>
<keyword evidence="4 6" id="KW-0472">Membrane</keyword>
<dbReference type="PANTHER" id="PTHR23501:SF102">
    <property type="entry name" value="DRUG TRANSPORTER, PUTATIVE (AFU_ORTHOLOGUE AFUA_3G08530)-RELATED"/>
    <property type="match status" value="1"/>
</dbReference>
<evidence type="ECO:0000256" key="2">
    <source>
        <dbReference type="ARBA" id="ARBA00022692"/>
    </source>
</evidence>
<feature type="transmembrane region" description="Helical" evidence="6">
    <location>
        <begin position="343"/>
        <end position="364"/>
    </location>
</feature>
<feature type="transmembrane region" description="Helical" evidence="6">
    <location>
        <begin position="432"/>
        <end position="454"/>
    </location>
</feature>
<evidence type="ECO:0000256" key="6">
    <source>
        <dbReference type="SAM" id="Phobius"/>
    </source>
</evidence>
<dbReference type="InterPro" id="IPR036259">
    <property type="entry name" value="MFS_trans_sf"/>
</dbReference>
<evidence type="ECO:0000313" key="8">
    <source>
        <dbReference type="EMBL" id="PFH49132.1"/>
    </source>
</evidence>
<evidence type="ECO:0000256" key="1">
    <source>
        <dbReference type="ARBA" id="ARBA00004141"/>
    </source>
</evidence>
<dbReference type="Gene3D" id="1.20.1250.20">
    <property type="entry name" value="MFS general substrate transporter like domains"/>
    <property type="match status" value="1"/>
</dbReference>
<dbReference type="EMBL" id="KZ302038">
    <property type="protein sequence ID" value="PFH49132.1"/>
    <property type="molecule type" value="Genomic_DNA"/>
</dbReference>
<feature type="transmembrane region" description="Helical" evidence="6">
    <location>
        <begin position="167"/>
        <end position="185"/>
    </location>
</feature>
<evidence type="ECO:0000256" key="5">
    <source>
        <dbReference type="SAM" id="MobiDB-lite"/>
    </source>
</evidence>
<proteinExistence type="predicted"/>
<feature type="domain" description="Major facilitator superfamily (MFS) profile" evidence="7">
    <location>
        <begin position="45"/>
        <end position="497"/>
    </location>
</feature>
<comment type="subcellular location">
    <subcellularLocation>
        <location evidence="1">Membrane</location>
        <topology evidence="1">Multi-pass membrane protein</topology>
    </subcellularLocation>
</comment>
<evidence type="ECO:0000256" key="3">
    <source>
        <dbReference type="ARBA" id="ARBA00022989"/>
    </source>
</evidence>
<feature type="transmembrane region" description="Helical" evidence="6">
    <location>
        <begin position="197"/>
        <end position="217"/>
    </location>
</feature>
<dbReference type="PRINTS" id="PR01036">
    <property type="entry name" value="TCRTETB"/>
</dbReference>
<organism evidence="8 9">
    <name type="scientific">Amanita thiersii Skay4041</name>
    <dbReference type="NCBI Taxonomy" id="703135"/>
    <lineage>
        <taxon>Eukaryota</taxon>
        <taxon>Fungi</taxon>
        <taxon>Dikarya</taxon>
        <taxon>Basidiomycota</taxon>
        <taxon>Agaricomycotina</taxon>
        <taxon>Agaricomycetes</taxon>
        <taxon>Agaricomycetidae</taxon>
        <taxon>Agaricales</taxon>
        <taxon>Pluteineae</taxon>
        <taxon>Amanitaceae</taxon>
        <taxon>Amanita</taxon>
    </lineage>
</organism>
<feature type="transmembrane region" description="Helical" evidence="6">
    <location>
        <begin position="238"/>
        <end position="257"/>
    </location>
</feature>
<evidence type="ECO:0000313" key="9">
    <source>
        <dbReference type="Proteomes" id="UP000242287"/>
    </source>
</evidence>
<feature type="transmembrane region" description="Helical" evidence="6">
    <location>
        <begin position="304"/>
        <end position="323"/>
    </location>
</feature>
<feature type="transmembrane region" description="Helical" evidence="6">
    <location>
        <begin position="78"/>
        <end position="97"/>
    </location>
</feature>
<name>A0A2A9NN75_9AGAR</name>
<dbReference type="Proteomes" id="UP000242287">
    <property type="component" value="Unassembled WGS sequence"/>
</dbReference>
<reference evidence="8 9" key="1">
    <citation type="submission" date="2014-02" db="EMBL/GenBank/DDBJ databases">
        <title>Transposable element dynamics among asymbiotic and ectomycorrhizal Amanita fungi.</title>
        <authorList>
            <consortium name="DOE Joint Genome Institute"/>
            <person name="Hess J."/>
            <person name="Skrede I."/>
            <person name="Wolfe B."/>
            <person name="LaButti K."/>
            <person name="Ohm R.A."/>
            <person name="Grigoriev I.V."/>
            <person name="Pringle A."/>
        </authorList>
    </citation>
    <scope>NUCLEOTIDE SEQUENCE [LARGE SCALE GENOMIC DNA]</scope>
    <source>
        <strain evidence="8 9">SKay4041</strain>
    </source>
</reference>
<keyword evidence="2 6" id="KW-0812">Transmembrane</keyword>
<feature type="region of interest" description="Disordered" evidence="5">
    <location>
        <begin position="538"/>
        <end position="567"/>
    </location>
</feature>
<accession>A0A2A9NN75</accession>
<dbReference type="OrthoDB" id="3437016at2759"/>
<feature type="transmembrane region" description="Helical" evidence="6">
    <location>
        <begin position="400"/>
        <end position="420"/>
    </location>
</feature>
<dbReference type="InterPro" id="IPR011701">
    <property type="entry name" value="MFS"/>
</dbReference>
<feature type="transmembrane region" description="Helical" evidence="6">
    <location>
        <begin position="109"/>
        <end position="132"/>
    </location>
</feature>
<feature type="compositionally biased region" description="Basic and acidic residues" evidence="5">
    <location>
        <begin position="546"/>
        <end position="567"/>
    </location>
</feature>
<dbReference type="InterPro" id="IPR020846">
    <property type="entry name" value="MFS_dom"/>
</dbReference>
<dbReference type="AlphaFoldDB" id="A0A2A9NN75"/>
<dbReference type="GO" id="GO:0005886">
    <property type="term" value="C:plasma membrane"/>
    <property type="evidence" value="ECO:0007669"/>
    <property type="project" value="TreeGrafter"/>
</dbReference>